<dbReference type="FunFam" id="3.30.565.10:FF:000006">
    <property type="entry name" value="Sensor histidine kinase WalK"/>
    <property type="match status" value="1"/>
</dbReference>
<dbReference type="Pfam" id="PF00512">
    <property type="entry name" value="HisKA"/>
    <property type="match status" value="1"/>
</dbReference>
<dbReference type="Gene3D" id="3.30.565.10">
    <property type="entry name" value="Histidine kinase-like ATPase, C-terminal domain"/>
    <property type="match status" value="1"/>
</dbReference>
<dbReference type="InterPro" id="IPR004358">
    <property type="entry name" value="Sig_transdc_His_kin-like_C"/>
</dbReference>
<dbReference type="SMART" id="SM00387">
    <property type="entry name" value="HATPase_c"/>
    <property type="match status" value="1"/>
</dbReference>
<dbReference type="PROSITE" id="PS50109">
    <property type="entry name" value="HIS_KIN"/>
    <property type="match status" value="1"/>
</dbReference>
<dbReference type="Proteomes" id="UP000177346">
    <property type="component" value="Unassembled WGS sequence"/>
</dbReference>
<proteinExistence type="predicted"/>
<dbReference type="Gene3D" id="6.10.340.10">
    <property type="match status" value="1"/>
</dbReference>
<evidence type="ECO:0000256" key="1">
    <source>
        <dbReference type="ARBA" id="ARBA00000085"/>
    </source>
</evidence>
<dbReference type="CDD" id="cd00082">
    <property type="entry name" value="HisKA"/>
    <property type="match status" value="1"/>
</dbReference>
<keyword evidence="12" id="KW-0902">Two-component regulatory system</keyword>
<dbReference type="GO" id="GO:0005886">
    <property type="term" value="C:plasma membrane"/>
    <property type="evidence" value="ECO:0007669"/>
    <property type="project" value="UniProtKB-SubCell"/>
</dbReference>
<evidence type="ECO:0000256" key="5">
    <source>
        <dbReference type="ARBA" id="ARBA00022553"/>
    </source>
</evidence>
<evidence type="ECO:0000256" key="10">
    <source>
        <dbReference type="ARBA" id="ARBA00022840"/>
    </source>
</evidence>
<dbReference type="AlphaFoldDB" id="A0A1F5XF61"/>
<evidence type="ECO:0000256" key="6">
    <source>
        <dbReference type="ARBA" id="ARBA00022679"/>
    </source>
</evidence>
<feature type="transmembrane region" description="Helical" evidence="14">
    <location>
        <begin position="12"/>
        <end position="36"/>
    </location>
</feature>
<dbReference type="InterPro" id="IPR003594">
    <property type="entry name" value="HATPase_dom"/>
</dbReference>
<protein>
    <recommendedName>
        <fullName evidence="3">histidine kinase</fullName>
        <ecNumber evidence="3">2.7.13.3</ecNumber>
    </recommendedName>
</protein>
<dbReference type="SUPFAM" id="SSF158472">
    <property type="entry name" value="HAMP domain-like"/>
    <property type="match status" value="1"/>
</dbReference>
<feature type="domain" description="HAMP" evidence="16">
    <location>
        <begin position="80"/>
        <end position="132"/>
    </location>
</feature>
<evidence type="ECO:0000256" key="3">
    <source>
        <dbReference type="ARBA" id="ARBA00012438"/>
    </source>
</evidence>
<evidence type="ECO:0000256" key="4">
    <source>
        <dbReference type="ARBA" id="ARBA00022475"/>
    </source>
</evidence>
<dbReference type="SMART" id="SM00304">
    <property type="entry name" value="HAMP"/>
    <property type="match status" value="1"/>
</dbReference>
<evidence type="ECO:0000256" key="11">
    <source>
        <dbReference type="ARBA" id="ARBA00022989"/>
    </source>
</evidence>
<evidence type="ECO:0000256" key="12">
    <source>
        <dbReference type="ARBA" id="ARBA00023012"/>
    </source>
</evidence>
<evidence type="ECO:0000256" key="14">
    <source>
        <dbReference type="SAM" id="Phobius"/>
    </source>
</evidence>
<dbReference type="PANTHER" id="PTHR45528:SF1">
    <property type="entry name" value="SENSOR HISTIDINE KINASE CPXA"/>
    <property type="match status" value="1"/>
</dbReference>
<dbReference type="InterPro" id="IPR036890">
    <property type="entry name" value="HATPase_C_sf"/>
</dbReference>
<dbReference type="InterPro" id="IPR003660">
    <property type="entry name" value="HAMP_dom"/>
</dbReference>
<dbReference type="EC" id="2.7.13.3" evidence="3"/>
<dbReference type="Gene3D" id="1.10.287.130">
    <property type="match status" value="1"/>
</dbReference>
<feature type="transmembrane region" description="Helical" evidence="14">
    <location>
        <begin position="56"/>
        <end position="78"/>
    </location>
</feature>
<name>A0A1F5XF61_9BACT</name>
<evidence type="ECO:0000256" key="13">
    <source>
        <dbReference type="ARBA" id="ARBA00023136"/>
    </source>
</evidence>
<keyword evidence="9" id="KW-0418">Kinase</keyword>
<evidence type="ECO:0000256" key="9">
    <source>
        <dbReference type="ARBA" id="ARBA00022777"/>
    </source>
</evidence>
<comment type="catalytic activity">
    <reaction evidence="1">
        <text>ATP + protein L-histidine = ADP + protein N-phospho-L-histidine.</text>
        <dbReference type="EC" id="2.7.13.3"/>
    </reaction>
</comment>
<evidence type="ECO:0000259" key="16">
    <source>
        <dbReference type="PROSITE" id="PS50885"/>
    </source>
</evidence>
<dbReference type="CDD" id="cd06225">
    <property type="entry name" value="HAMP"/>
    <property type="match status" value="1"/>
</dbReference>
<keyword evidence="6" id="KW-0808">Transferase</keyword>
<dbReference type="PROSITE" id="PS50885">
    <property type="entry name" value="HAMP"/>
    <property type="match status" value="1"/>
</dbReference>
<dbReference type="EMBL" id="MFIF01000017">
    <property type="protein sequence ID" value="OGF86562.1"/>
    <property type="molecule type" value="Genomic_DNA"/>
</dbReference>
<dbReference type="InterPro" id="IPR005467">
    <property type="entry name" value="His_kinase_dom"/>
</dbReference>
<comment type="caution">
    <text evidence="17">The sequence shown here is derived from an EMBL/GenBank/DDBJ whole genome shotgun (WGS) entry which is preliminary data.</text>
</comment>
<keyword evidence="5" id="KW-0597">Phosphoprotein</keyword>
<reference evidence="17 18" key="1">
    <citation type="journal article" date="2016" name="Nat. Commun.">
        <title>Thousands of microbial genomes shed light on interconnected biogeochemical processes in an aquifer system.</title>
        <authorList>
            <person name="Anantharaman K."/>
            <person name="Brown C.T."/>
            <person name="Hug L.A."/>
            <person name="Sharon I."/>
            <person name="Castelle C.J."/>
            <person name="Probst A.J."/>
            <person name="Thomas B.C."/>
            <person name="Singh A."/>
            <person name="Wilkins M.J."/>
            <person name="Karaoz U."/>
            <person name="Brodie E.L."/>
            <person name="Williams K.H."/>
            <person name="Hubbard S.S."/>
            <person name="Banfield J.F."/>
        </authorList>
    </citation>
    <scope>NUCLEOTIDE SEQUENCE [LARGE SCALE GENOMIC DNA]</scope>
</reference>
<keyword evidence="4" id="KW-1003">Cell membrane</keyword>
<gene>
    <name evidence="17" type="ORF">A3B19_00505</name>
</gene>
<evidence type="ECO:0000256" key="7">
    <source>
        <dbReference type="ARBA" id="ARBA00022692"/>
    </source>
</evidence>
<dbReference type="InterPro" id="IPR036097">
    <property type="entry name" value="HisK_dim/P_sf"/>
</dbReference>
<evidence type="ECO:0000259" key="15">
    <source>
        <dbReference type="PROSITE" id="PS50109"/>
    </source>
</evidence>
<keyword evidence="13 14" id="KW-0472">Membrane</keyword>
<evidence type="ECO:0000313" key="17">
    <source>
        <dbReference type="EMBL" id="OGF86562.1"/>
    </source>
</evidence>
<sequence>MKFKIRHSLFFRFFLTLVALSVIPMAISAFFFVATYHARISDRVSQAVASELLQNAAIQFFLIFFFVLIIATFAAYLISRNISRPLRTLTDAARRIGEGDLNIKINITRKDEIGTLGEFFNEMVGNVKEVQERQAVISQLKSEFISIAAHQLRTPLSIMKWSHHILLDGDVGEIPPKQRKMIEKADLANESMIKLVHNLLDAAGIEEGKFGFKFEEMEMTSFLKNLYEQKKLLAENKQVVLGLGSGVSGTWNVTGDAERLSMAIGNIIDNAIRYTPSGGTVEVDMKTEPNAVIVSVKDTGIGISTEDRERLFTKFFRGSSVRHLETLGTGLGLFIAKNVISSHNGTISVKSEKGQGTTFFIRLPREHSLAKIPVAKSFESFVRGI</sequence>
<organism evidence="17 18">
    <name type="scientific">Candidatus Giovannonibacteria bacterium RIFCSPLOWO2_01_FULL_46_32</name>
    <dbReference type="NCBI Taxonomy" id="1798353"/>
    <lineage>
        <taxon>Bacteria</taxon>
        <taxon>Candidatus Giovannoniibacteriota</taxon>
    </lineage>
</organism>
<evidence type="ECO:0000256" key="8">
    <source>
        <dbReference type="ARBA" id="ARBA00022741"/>
    </source>
</evidence>
<dbReference type="SUPFAM" id="SSF47384">
    <property type="entry name" value="Homodimeric domain of signal transducing histidine kinase"/>
    <property type="match status" value="1"/>
</dbReference>
<dbReference type="SMART" id="SM00388">
    <property type="entry name" value="HisKA"/>
    <property type="match status" value="1"/>
</dbReference>
<dbReference type="Pfam" id="PF02518">
    <property type="entry name" value="HATPase_c"/>
    <property type="match status" value="1"/>
</dbReference>
<feature type="domain" description="Histidine kinase" evidence="15">
    <location>
        <begin position="147"/>
        <end position="367"/>
    </location>
</feature>
<dbReference type="GO" id="GO:0005524">
    <property type="term" value="F:ATP binding"/>
    <property type="evidence" value="ECO:0007669"/>
    <property type="project" value="UniProtKB-KW"/>
</dbReference>
<accession>A0A1F5XF61</accession>
<keyword evidence="8" id="KW-0547">Nucleotide-binding</keyword>
<dbReference type="Pfam" id="PF00672">
    <property type="entry name" value="HAMP"/>
    <property type="match status" value="1"/>
</dbReference>
<dbReference type="InterPro" id="IPR050398">
    <property type="entry name" value="HssS/ArlS-like"/>
</dbReference>
<dbReference type="GO" id="GO:0000155">
    <property type="term" value="F:phosphorelay sensor kinase activity"/>
    <property type="evidence" value="ECO:0007669"/>
    <property type="project" value="InterPro"/>
</dbReference>
<dbReference type="PANTHER" id="PTHR45528">
    <property type="entry name" value="SENSOR HISTIDINE KINASE CPXA"/>
    <property type="match status" value="1"/>
</dbReference>
<keyword evidence="7 14" id="KW-0812">Transmembrane</keyword>
<keyword evidence="10" id="KW-0067">ATP-binding</keyword>
<evidence type="ECO:0000256" key="2">
    <source>
        <dbReference type="ARBA" id="ARBA00004651"/>
    </source>
</evidence>
<dbReference type="SUPFAM" id="SSF55874">
    <property type="entry name" value="ATPase domain of HSP90 chaperone/DNA topoisomerase II/histidine kinase"/>
    <property type="match status" value="1"/>
</dbReference>
<comment type="subcellular location">
    <subcellularLocation>
        <location evidence="2">Cell membrane</location>
        <topology evidence="2">Multi-pass membrane protein</topology>
    </subcellularLocation>
</comment>
<keyword evidence="11 14" id="KW-1133">Transmembrane helix</keyword>
<dbReference type="PRINTS" id="PR00344">
    <property type="entry name" value="BCTRLSENSOR"/>
</dbReference>
<dbReference type="InterPro" id="IPR003661">
    <property type="entry name" value="HisK_dim/P_dom"/>
</dbReference>
<evidence type="ECO:0000313" key="18">
    <source>
        <dbReference type="Proteomes" id="UP000177346"/>
    </source>
</evidence>